<dbReference type="PANTHER" id="PTHR40257:SF1">
    <property type="entry name" value="DUF1330 DOMAIN-CONTAINING PROTEIN"/>
    <property type="match status" value="1"/>
</dbReference>
<dbReference type="SUPFAM" id="SSF54909">
    <property type="entry name" value="Dimeric alpha+beta barrel"/>
    <property type="match status" value="1"/>
</dbReference>
<dbReference type="Gene3D" id="3.30.70.100">
    <property type="match status" value="1"/>
</dbReference>
<proteinExistence type="predicted"/>
<dbReference type="InterPro" id="IPR011008">
    <property type="entry name" value="Dimeric_a/b-barrel"/>
</dbReference>
<evidence type="ECO:0000313" key="3">
    <source>
        <dbReference type="Proteomes" id="UP000504693"/>
    </source>
</evidence>
<dbReference type="KEGG" id="emv:HQR01_10225"/>
<gene>
    <name evidence="2" type="ORF">HQR01_10225</name>
</gene>
<reference evidence="2 3" key="1">
    <citation type="submission" date="2020-05" db="EMBL/GenBank/DDBJ databases">
        <title>Erythrobacter mangrovi sp. nov., isolated from rhizosphere soil of mangrove plant (Kandelia candel).</title>
        <authorList>
            <person name="Ye Y.H."/>
        </authorList>
    </citation>
    <scope>NUCLEOTIDE SEQUENCE [LARGE SCALE GENOMIC DNA]</scope>
    <source>
        <strain evidence="2 3">EB310</strain>
    </source>
</reference>
<keyword evidence="3" id="KW-1185">Reference proteome</keyword>
<name>A0A7D3XBK5_9SPHN</name>
<evidence type="ECO:0000259" key="1">
    <source>
        <dbReference type="Pfam" id="PF07045"/>
    </source>
</evidence>
<feature type="domain" description="DUF1330" evidence="1">
    <location>
        <begin position="75"/>
        <end position="148"/>
    </location>
</feature>
<dbReference type="Proteomes" id="UP000504693">
    <property type="component" value="Chromosome"/>
</dbReference>
<organism evidence="2 3">
    <name type="scientific">Erythrobacter mangrovi</name>
    <dbReference type="NCBI Taxonomy" id="2739433"/>
    <lineage>
        <taxon>Bacteria</taxon>
        <taxon>Pseudomonadati</taxon>
        <taxon>Pseudomonadota</taxon>
        <taxon>Alphaproteobacteria</taxon>
        <taxon>Sphingomonadales</taxon>
        <taxon>Erythrobacteraceae</taxon>
        <taxon>Erythrobacter/Porphyrobacter group</taxon>
        <taxon>Erythrobacter</taxon>
    </lineage>
</organism>
<evidence type="ECO:0000313" key="2">
    <source>
        <dbReference type="EMBL" id="QKG71710.1"/>
    </source>
</evidence>
<dbReference type="Pfam" id="PF07045">
    <property type="entry name" value="DUF1330"/>
    <property type="match status" value="1"/>
</dbReference>
<accession>A0A7D3XBK5</accession>
<protein>
    <submittedName>
        <fullName evidence="2">DUF1330 domain-containing protein</fullName>
    </submittedName>
</protein>
<sequence>MERGRTRPGRIPCTRPLEERFVSETFIDPSPANFNAFKDLPRDEPIHMLNLLLYRDEAQYPEGHEHAGKGWSGRRAYHEYGKTSGPIFRRVGGTIVWRGTFQTMVTGPDSMRWDDGFVAQYPNSAAFFEMIKDPDYQLAVVNRTAALVDSRLIRFKPSEGGEGF</sequence>
<dbReference type="InterPro" id="IPR010753">
    <property type="entry name" value="DUF1330"/>
</dbReference>
<dbReference type="AlphaFoldDB" id="A0A7D3XBK5"/>
<dbReference type="EMBL" id="CP053921">
    <property type="protein sequence ID" value="QKG71710.1"/>
    <property type="molecule type" value="Genomic_DNA"/>
</dbReference>
<dbReference type="PANTHER" id="PTHR40257">
    <property type="match status" value="1"/>
</dbReference>